<keyword evidence="5" id="KW-0456">Lyase</keyword>
<feature type="transmembrane region" description="Helical" evidence="8">
    <location>
        <begin position="747"/>
        <end position="764"/>
    </location>
</feature>
<name>A0ABN8LKG5_9CNID</name>
<dbReference type="SUPFAM" id="SSF50044">
    <property type="entry name" value="SH3-domain"/>
    <property type="match status" value="1"/>
</dbReference>
<dbReference type="InterPro" id="IPR001452">
    <property type="entry name" value="SH3_domain"/>
</dbReference>
<feature type="transmembrane region" description="Helical" evidence="8">
    <location>
        <begin position="835"/>
        <end position="859"/>
    </location>
</feature>
<feature type="domain" description="SH3" evidence="9">
    <location>
        <begin position="4"/>
        <end position="69"/>
    </location>
</feature>
<evidence type="ECO:0000259" key="9">
    <source>
        <dbReference type="SMART" id="SM00326"/>
    </source>
</evidence>
<dbReference type="InterPro" id="IPR012858">
    <property type="entry name" value="DC_STAMP-like"/>
</dbReference>
<proteinExistence type="inferred from homology"/>
<feature type="compositionally biased region" description="Polar residues" evidence="7">
    <location>
        <begin position="414"/>
        <end position="425"/>
    </location>
</feature>
<dbReference type="Gene3D" id="3.40.1350.10">
    <property type="match status" value="1"/>
</dbReference>
<dbReference type="InterPro" id="IPR036167">
    <property type="entry name" value="tRNA_intron_Endo_cat-like_sf"/>
</dbReference>
<organism evidence="10 11">
    <name type="scientific">Porites evermanni</name>
    <dbReference type="NCBI Taxonomy" id="104178"/>
    <lineage>
        <taxon>Eukaryota</taxon>
        <taxon>Metazoa</taxon>
        <taxon>Cnidaria</taxon>
        <taxon>Anthozoa</taxon>
        <taxon>Hexacorallia</taxon>
        <taxon>Scleractinia</taxon>
        <taxon>Fungiina</taxon>
        <taxon>Poritidae</taxon>
        <taxon>Porites</taxon>
    </lineage>
</organism>
<dbReference type="PANTHER" id="PTHR13070">
    <property type="entry name" value="TRNA-SPLICING ENDONUCLEASE SUBUNIT SEN34-RELATED"/>
    <property type="match status" value="1"/>
</dbReference>
<feature type="transmembrane region" description="Helical" evidence="8">
    <location>
        <begin position="532"/>
        <end position="559"/>
    </location>
</feature>
<dbReference type="Proteomes" id="UP001159427">
    <property type="component" value="Unassembled WGS sequence"/>
</dbReference>
<dbReference type="InterPro" id="IPR006677">
    <property type="entry name" value="tRNA_intron_Endonuc_cat-like"/>
</dbReference>
<feature type="transmembrane region" description="Helical" evidence="8">
    <location>
        <begin position="476"/>
        <end position="497"/>
    </location>
</feature>
<evidence type="ECO:0000256" key="2">
    <source>
        <dbReference type="ARBA" id="ARBA00012573"/>
    </source>
</evidence>
<dbReference type="InterPro" id="IPR059049">
    <property type="entry name" value="TSEN34_N"/>
</dbReference>
<comment type="similarity">
    <text evidence="1">Belongs to the tRNA-intron endonuclease family.</text>
</comment>
<feature type="compositionally biased region" description="Basic and acidic residues" evidence="7">
    <location>
        <begin position="126"/>
        <end position="137"/>
    </location>
</feature>
<dbReference type="EC" id="4.6.1.16" evidence="2"/>
<dbReference type="InterPro" id="IPR036028">
    <property type="entry name" value="SH3-like_dom_sf"/>
</dbReference>
<evidence type="ECO:0000256" key="6">
    <source>
        <dbReference type="ARBA" id="ARBA00034031"/>
    </source>
</evidence>
<keyword evidence="4" id="KW-0819">tRNA processing</keyword>
<feature type="compositionally biased region" description="Basic and acidic residues" evidence="7">
    <location>
        <begin position="189"/>
        <end position="211"/>
    </location>
</feature>
<evidence type="ECO:0000256" key="7">
    <source>
        <dbReference type="SAM" id="MobiDB-lite"/>
    </source>
</evidence>
<dbReference type="Gene3D" id="2.30.30.40">
    <property type="entry name" value="SH3 Domains"/>
    <property type="match status" value="1"/>
</dbReference>
<keyword evidence="8" id="KW-0472">Membrane</keyword>
<feature type="compositionally biased region" description="Basic and acidic residues" evidence="7">
    <location>
        <begin position="224"/>
        <end position="236"/>
    </location>
</feature>
<feature type="compositionally biased region" description="Basic and acidic residues" evidence="7">
    <location>
        <begin position="77"/>
        <end position="92"/>
    </location>
</feature>
<evidence type="ECO:0000256" key="5">
    <source>
        <dbReference type="ARBA" id="ARBA00023239"/>
    </source>
</evidence>
<feature type="transmembrane region" description="Helical" evidence="8">
    <location>
        <begin position="503"/>
        <end position="525"/>
    </location>
</feature>
<feature type="compositionally biased region" description="Basic and acidic residues" evidence="7">
    <location>
        <begin position="1137"/>
        <end position="1188"/>
    </location>
</feature>
<keyword evidence="3" id="KW-0728">SH3 domain</keyword>
<accession>A0ABN8LKG5</accession>
<dbReference type="SMART" id="SM00326">
    <property type="entry name" value="SH3"/>
    <property type="match status" value="1"/>
</dbReference>
<comment type="caution">
    <text evidence="10">The sequence shown here is derived from an EMBL/GenBank/DDBJ whole genome shotgun (WGS) entry which is preliminary data.</text>
</comment>
<dbReference type="SUPFAM" id="SSF53032">
    <property type="entry name" value="tRNA-intron endonuclease catalytic domain-like"/>
    <property type="match status" value="1"/>
</dbReference>
<evidence type="ECO:0000256" key="8">
    <source>
        <dbReference type="SAM" id="Phobius"/>
    </source>
</evidence>
<evidence type="ECO:0000256" key="1">
    <source>
        <dbReference type="ARBA" id="ARBA00008078"/>
    </source>
</evidence>
<dbReference type="Pfam" id="PF26577">
    <property type="entry name" value="TSEN34_N"/>
    <property type="match status" value="1"/>
</dbReference>
<keyword evidence="8" id="KW-1133">Transmembrane helix</keyword>
<feature type="compositionally biased region" description="Basic and acidic residues" evidence="7">
    <location>
        <begin position="393"/>
        <end position="407"/>
    </location>
</feature>
<dbReference type="Pfam" id="PF01974">
    <property type="entry name" value="tRNA_int_endo"/>
    <property type="match status" value="1"/>
</dbReference>
<gene>
    <name evidence="10" type="ORF">PEVE_00026554</name>
</gene>
<protein>
    <recommendedName>
        <fullName evidence="2">tRNA-intron lyase</fullName>
        <ecNumber evidence="2">4.6.1.16</ecNumber>
    </recommendedName>
</protein>
<evidence type="ECO:0000256" key="3">
    <source>
        <dbReference type="ARBA" id="ARBA00022443"/>
    </source>
</evidence>
<feature type="compositionally biased region" description="Polar residues" evidence="7">
    <location>
        <begin position="237"/>
        <end position="259"/>
    </location>
</feature>
<feature type="region of interest" description="Disordered" evidence="7">
    <location>
        <begin position="1134"/>
        <end position="1188"/>
    </location>
</feature>
<feature type="transmembrane region" description="Helical" evidence="8">
    <location>
        <begin position="882"/>
        <end position="900"/>
    </location>
</feature>
<dbReference type="EMBL" id="CALNXI010000036">
    <property type="protein sequence ID" value="CAH3016148.1"/>
    <property type="molecule type" value="Genomic_DNA"/>
</dbReference>
<dbReference type="CDD" id="cd22363">
    <property type="entry name" value="tRNA-intron_lyase_C"/>
    <property type="match status" value="1"/>
</dbReference>
<feature type="compositionally biased region" description="Basic and acidic residues" evidence="7">
    <location>
        <begin position="292"/>
        <end position="303"/>
    </location>
</feature>
<dbReference type="Pfam" id="PF07782">
    <property type="entry name" value="DC_STAMP"/>
    <property type="match status" value="2"/>
</dbReference>
<dbReference type="CDD" id="cd00174">
    <property type="entry name" value="SH3"/>
    <property type="match status" value="1"/>
</dbReference>
<keyword evidence="8" id="KW-0812">Transmembrane</keyword>
<reference evidence="10 11" key="1">
    <citation type="submission" date="2022-05" db="EMBL/GenBank/DDBJ databases">
        <authorList>
            <consortium name="Genoscope - CEA"/>
            <person name="William W."/>
        </authorList>
    </citation>
    <scope>NUCLEOTIDE SEQUENCE [LARGE SCALE GENOMIC DNA]</scope>
</reference>
<feature type="compositionally biased region" description="Polar residues" evidence="7">
    <location>
        <begin position="96"/>
        <end position="108"/>
    </location>
</feature>
<sequence length="1372" mass="154352">MDGLYLKITQEFTPDPKEARFGGKEAPMAVEKGDIIFDVRKLGDGWLCGKNINSGKTGKFPENCAAKLSGSKNGNPESDKKDEKPAEKKDSSKPSWLQTRASSNTPSAKKTPEYPKPFAGNIRRSRLNDKEEKKETSGDSGVVEDSPEGNYDNAPDEPKPANRDALKTGNNVKDDKQKEPRSLATNLQTDHKQKPEAAKRSDPVKEAKEPVKAAGRTFGLSLRKTRDALKPTESETKATPSTGTNARNFPRSTPAPQKASQEDLEENYEPVEQKSEEKGPLLSKVTTKASQPKKEAKAADVKAARINPIDNPKKESEKNQSNVTTTVAAGGTGVNIQENPLGKDEGSIYQVPGVAGPPKPKRSFPSGCSECNEPHIYDTPMHYQTPPGSPTAADKRDGREAKIEKPKEAKRKSGSTSLKPTSSVIKKTKEHIKHRMASYEDIELEGRRSQESLKDAEHTAKREKEKLLTPKKRPRLRILLGILLGSLLGVFLFLALYLLAKLHVLLCAISALIISIVVATVFGFLDKTRLQCIVLLIFPSLFAAGGKIALWLLITYFIISGPVCNFINNVRIVAVSRECLMKSDSLADNSSIDPPGFVAVNNNNRAVVQRLRTYENLSHSLLSYINNSLAFSSSDRNDYLSGHDNSSSGIICMNAFQRAHNICSFEINSIYEECNKTLASLTKCEFITAKNACDHLSNTYTRNTCDNINTVNIDTLLHIKKIVEQSPEKIKTKDDVTAVTPGELCQFIRIVEILLPLLLLVLFYEAYRYHKLYLSCNEFDNHYLTLRFKSIEDMRKSSGAVDLLVPLKKAELEKFVQPTACRLAKSEKKNVLKYLLIYLIYLLFALMFILLNHFFYVVITNREPQSNTAEECHAKLKSPQEFYTITLSTLLGVLLLIILLQPFPLRLRRLISSRFYPRREKKRIAYLYYKLLEKRKTFYKSVIENMNNFSEETEILNRLDAVLVLCNNFSWLKTVLEFVGVNIRRCAVCGAGVNRKYIFCDTEDSFQDRENLINLFACYGKVYAWDVDDVIKMRSQYRIVGSLIGSLPRKPRQNNAFSLPLLLSREETTLLLDKGFARIFYMPRNLPKPSDELVGKFNELRKESIIKQNEQFKKMQEEKRKELADVIADGKKRKREKLASVDHEDTNLAKKLKSEELNNESFEAKETSEKKDLNQSNDNCKKISHDNVKESFEESCSNSISKEANETNLTNANVDQEIHGNKLVDETGLKTTNDSDTITKGLNSVSDMGILIHIPTVMPQRLPSFPLTDWTYPQTSCEKLRYQVFVDLWEKGYYLTSGINFGGDFLAYPGDPIRYHSFFIIIIVPWGKKITPFEIISAGRLGASVKKTALLCSVSDETGQVTYTSVKWSGIS</sequence>
<comment type="catalytic activity">
    <reaction evidence="6">
        <text>pretRNA = a 3'-half-tRNA molecule with a 5'-OH end + a 5'-half-tRNA molecule with a 2',3'-cyclic phosphate end + an intron with a 2',3'-cyclic phosphate and a 5'-hydroxyl terminus.</text>
        <dbReference type="EC" id="4.6.1.16"/>
    </reaction>
</comment>
<dbReference type="InterPro" id="IPR011856">
    <property type="entry name" value="tRNA_endonuc-like_dom_sf"/>
</dbReference>
<dbReference type="PANTHER" id="PTHR13070:SF0">
    <property type="entry name" value="TRNA-SPLICING ENDONUCLEASE SUBUNIT SEN34"/>
    <property type="match status" value="1"/>
</dbReference>
<feature type="compositionally biased region" description="Basic and acidic residues" evidence="7">
    <location>
        <begin position="156"/>
        <end position="181"/>
    </location>
</feature>
<evidence type="ECO:0000256" key="4">
    <source>
        <dbReference type="ARBA" id="ARBA00022694"/>
    </source>
</evidence>
<keyword evidence="11" id="KW-1185">Reference proteome</keyword>
<feature type="region of interest" description="Disordered" evidence="7">
    <location>
        <begin position="50"/>
        <end position="427"/>
    </location>
</feature>
<evidence type="ECO:0000313" key="11">
    <source>
        <dbReference type="Proteomes" id="UP001159427"/>
    </source>
</evidence>
<evidence type="ECO:0000313" key="10">
    <source>
        <dbReference type="EMBL" id="CAH3016148.1"/>
    </source>
</evidence>